<keyword evidence="3" id="KW-1185">Reference proteome</keyword>
<feature type="coiled-coil region" evidence="1">
    <location>
        <begin position="7"/>
        <end position="34"/>
    </location>
</feature>
<sequence>MLKQYFAEVKLNENDSLSEALEELVNEAENQYHTPYVEVYQVIQRAEDAFTVILNMDFPGVDTEA</sequence>
<reference evidence="2" key="1">
    <citation type="submission" date="2020-09" db="EMBL/GenBank/DDBJ databases">
        <title>Draft Genome Sequence of Paenibacillus sp. WST5.</title>
        <authorList>
            <person name="Bao Z."/>
        </authorList>
    </citation>
    <scope>NUCLEOTIDE SEQUENCE</scope>
    <source>
        <strain evidence="2">WST5</strain>
    </source>
</reference>
<proteinExistence type="predicted"/>
<dbReference type="Proteomes" id="UP000650466">
    <property type="component" value="Unassembled WGS sequence"/>
</dbReference>
<keyword evidence="1" id="KW-0175">Coiled coil</keyword>
<organism evidence="2 3">
    <name type="scientific">Paenibacillus sedimenti</name>
    <dbReference type="NCBI Taxonomy" id="2770274"/>
    <lineage>
        <taxon>Bacteria</taxon>
        <taxon>Bacillati</taxon>
        <taxon>Bacillota</taxon>
        <taxon>Bacilli</taxon>
        <taxon>Bacillales</taxon>
        <taxon>Paenibacillaceae</taxon>
        <taxon>Paenibacillus</taxon>
    </lineage>
</organism>
<dbReference type="EMBL" id="JACVVD010000009">
    <property type="protein sequence ID" value="MBD0383132.1"/>
    <property type="molecule type" value="Genomic_DNA"/>
</dbReference>
<comment type="caution">
    <text evidence="2">The sequence shown here is derived from an EMBL/GenBank/DDBJ whole genome shotgun (WGS) entry which is preliminary data.</text>
</comment>
<accession>A0A926KS73</accession>
<name>A0A926KS73_9BACL</name>
<evidence type="ECO:0000313" key="3">
    <source>
        <dbReference type="Proteomes" id="UP000650466"/>
    </source>
</evidence>
<protein>
    <submittedName>
        <fullName evidence="2">Uncharacterized protein</fullName>
    </submittedName>
</protein>
<dbReference type="AlphaFoldDB" id="A0A926KS73"/>
<gene>
    <name evidence="2" type="ORF">ICC18_23765</name>
</gene>
<evidence type="ECO:0000313" key="2">
    <source>
        <dbReference type="EMBL" id="MBD0383132.1"/>
    </source>
</evidence>
<evidence type="ECO:0000256" key="1">
    <source>
        <dbReference type="SAM" id="Coils"/>
    </source>
</evidence>